<dbReference type="InterPro" id="IPR008538">
    <property type="entry name" value="Uma2"/>
</dbReference>
<organism evidence="2 3">
    <name type="scientific">Lusitaniella coriacea LEGE 07157</name>
    <dbReference type="NCBI Taxonomy" id="945747"/>
    <lineage>
        <taxon>Bacteria</taxon>
        <taxon>Bacillati</taxon>
        <taxon>Cyanobacteriota</taxon>
        <taxon>Cyanophyceae</taxon>
        <taxon>Spirulinales</taxon>
        <taxon>Lusitaniellaceae</taxon>
        <taxon>Lusitaniella</taxon>
    </lineage>
</organism>
<feature type="domain" description="Putative restriction endonuclease" evidence="1">
    <location>
        <begin position="26"/>
        <end position="175"/>
    </location>
</feature>
<dbReference type="AlphaFoldDB" id="A0A8J7B785"/>
<protein>
    <submittedName>
        <fullName evidence="2">Uma2 family endonuclease</fullName>
    </submittedName>
</protein>
<evidence type="ECO:0000313" key="3">
    <source>
        <dbReference type="Proteomes" id="UP000654482"/>
    </source>
</evidence>
<keyword evidence="2" id="KW-0540">Nuclease</keyword>
<comment type="caution">
    <text evidence="2">The sequence shown here is derived from an EMBL/GenBank/DDBJ whole genome shotgun (WGS) entry which is preliminary data.</text>
</comment>
<keyword evidence="2" id="KW-0378">Hydrolase</keyword>
<dbReference type="PANTHER" id="PTHR47152">
    <property type="entry name" value="SLR2084 PROTEIN-RELATED"/>
    <property type="match status" value="1"/>
</dbReference>
<dbReference type="Proteomes" id="UP000654482">
    <property type="component" value="Unassembled WGS sequence"/>
</dbReference>
<sequence>MTLQFLPQLKQPLAEEQRFVQIGLSWQQFQTLQAAFEDIPGVRLYYFDGVLELMTIGKTHEIVKSSIGSLLELYFLEKGIDFTPTGSMTMKGDNPGRWLEADESYSIGEEKDYPDIAIEVVVTSGGANKLLGYQHFGIREVWLWEEKQFALYRLKDGNYNQIDCSEFLPELDLELFNRCVQMPNKLEAMRTFQSAIR</sequence>
<evidence type="ECO:0000259" key="1">
    <source>
        <dbReference type="Pfam" id="PF05685"/>
    </source>
</evidence>
<dbReference type="InterPro" id="IPR011335">
    <property type="entry name" value="Restrct_endonuc-II-like"/>
</dbReference>
<dbReference type="GO" id="GO:0004519">
    <property type="term" value="F:endonuclease activity"/>
    <property type="evidence" value="ECO:0007669"/>
    <property type="project" value="UniProtKB-KW"/>
</dbReference>
<gene>
    <name evidence="2" type="ORF">IQ249_03820</name>
</gene>
<dbReference type="Gene3D" id="3.90.1570.10">
    <property type="entry name" value="tt1808, chain A"/>
    <property type="match status" value="1"/>
</dbReference>
<reference evidence="2" key="1">
    <citation type="submission" date="2020-10" db="EMBL/GenBank/DDBJ databases">
        <authorList>
            <person name="Castelo-Branco R."/>
            <person name="Eusebio N."/>
            <person name="Adriana R."/>
            <person name="Vieira A."/>
            <person name="Brugerolle De Fraissinette N."/>
            <person name="Rezende De Castro R."/>
            <person name="Schneider M.P."/>
            <person name="Vasconcelos V."/>
            <person name="Leao P.N."/>
        </authorList>
    </citation>
    <scope>NUCLEOTIDE SEQUENCE</scope>
    <source>
        <strain evidence="2">LEGE 07157</strain>
    </source>
</reference>
<evidence type="ECO:0000313" key="2">
    <source>
        <dbReference type="EMBL" id="MBE9115021.1"/>
    </source>
</evidence>
<dbReference type="CDD" id="cd06260">
    <property type="entry name" value="DUF820-like"/>
    <property type="match status" value="1"/>
</dbReference>
<name>A0A8J7B785_9CYAN</name>
<keyword evidence="2" id="KW-0255">Endonuclease</keyword>
<dbReference type="EMBL" id="JADEWZ010000004">
    <property type="protein sequence ID" value="MBE9115021.1"/>
    <property type="molecule type" value="Genomic_DNA"/>
</dbReference>
<keyword evidence="3" id="KW-1185">Reference proteome</keyword>
<proteinExistence type="predicted"/>
<dbReference type="InterPro" id="IPR012296">
    <property type="entry name" value="Nuclease_put_TT1808"/>
</dbReference>
<dbReference type="SUPFAM" id="SSF52980">
    <property type="entry name" value="Restriction endonuclease-like"/>
    <property type="match status" value="1"/>
</dbReference>
<accession>A0A8J7B785</accession>
<dbReference type="RefSeq" id="WP_194028111.1">
    <property type="nucleotide sequence ID" value="NZ_JADEWZ010000004.1"/>
</dbReference>
<dbReference type="Pfam" id="PF05685">
    <property type="entry name" value="Uma2"/>
    <property type="match status" value="1"/>
</dbReference>
<dbReference type="PANTHER" id="PTHR47152:SF4">
    <property type="entry name" value="SLR0445 PROTEIN"/>
    <property type="match status" value="1"/>
</dbReference>